<sequence>TMTSTIRPRLFITLHIPSQFIHSLERVFDLDYQDIPTPLSREQTLSRIRA</sequence>
<feature type="non-terminal residue" evidence="1">
    <location>
        <position position="50"/>
    </location>
</feature>
<dbReference type="Proteomes" id="UP000663882">
    <property type="component" value="Unassembled WGS sequence"/>
</dbReference>
<dbReference type="AlphaFoldDB" id="A0A815UVJ0"/>
<organism evidence="1 2">
    <name type="scientific">Rotaria sordida</name>
    <dbReference type="NCBI Taxonomy" id="392033"/>
    <lineage>
        <taxon>Eukaryota</taxon>
        <taxon>Metazoa</taxon>
        <taxon>Spiralia</taxon>
        <taxon>Gnathifera</taxon>
        <taxon>Rotifera</taxon>
        <taxon>Eurotatoria</taxon>
        <taxon>Bdelloidea</taxon>
        <taxon>Philodinida</taxon>
        <taxon>Philodinidae</taxon>
        <taxon>Rotaria</taxon>
    </lineage>
</organism>
<name>A0A815UVJ0_9BILA</name>
<evidence type="ECO:0000313" key="1">
    <source>
        <dbReference type="EMBL" id="CAF1521204.1"/>
    </source>
</evidence>
<comment type="caution">
    <text evidence="1">The sequence shown here is derived from an EMBL/GenBank/DDBJ whole genome shotgun (WGS) entry which is preliminary data.</text>
</comment>
<accession>A0A815UVJ0</accession>
<proteinExistence type="predicted"/>
<reference evidence="1" key="1">
    <citation type="submission" date="2021-02" db="EMBL/GenBank/DDBJ databases">
        <authorList>
            <person name="Nowell W R."/>
        </authorList>
    </citation>
    <scope>NUCLEOTIDE SEQUENCE</scope>
</reference>
<gene>
    <name evidence="1" type="ORF">RFH988_LOCUS39305</name>
</gene>
<dbReference type="OrthoDB" id="298012at2759"/>
<feature type="non-terminal residue" evidence="1">
    <location>
        <position position="1"/>
    </location>
</feature>
<protein>
    <submittedName>
        <fullName evidence="1">Uncharacterized protein</fullName>
    </submittedName>
</protein>
<evidence type="ECO:0000313" key="2">
    <source>
        <dbReference type="Proteomes" id="UP000663882"/>
    </source>
</evidence>
<dbReference type="EMBL" id="CAJNOO010016369">
    <property type="protein sequence ID" value="CAF1521204.1"/>
    <property type="molecule type" value="Genomic_DNA"/>
</dbReference>